<dbReference type="InterPro" id="IPR020070">
    <property type="entry name" value="Ribosomal_bL9_N"/>
</dbReference>
<comment type="similarity">
    <text evidence="1">Belongs to the bacterial ribosomal protein bL9 family.</text>
</comment>
<keyword evidence="4" id="KW-0689">Ribosomal protein</keyword>
<keyword evidence="11" id="KW-1185">Reference proteome</keyword>
<sequence>MASPLLTRISCLACLRRIAQTDSTSVTPFLRQVRKKSGRPKPAGVIVRLLVDMKGFGKEGSIFRTEPGRMRNLWYPYKKAEFMTDARMKQLGLTKNDIGVRDPMFGMQVEATEELVTDAVEAVAGAPIGAVALGAGAGRPALETPTPAVEIEHIAPNRALELLTTMIPETIVFERRLKHLPSIGDGSSPKSASTNESEQPKVLSPLERRRAKMLEAQKPAEPEKSPEELEAERKAEEEELERERKRLEAEAERLKEIHGSVSVRDVATYVKEKMLLDLEASRIHVQPEEIKFLGLAEGVDKVEKLGRFDIEIRTHVGKARVEPIRKSVEVVAA</sequence>
<dbReference type="SUPFAM" id="SSF55653">
    <property type="entry name" value="Ribosomal protein L9 C-domain"/>
    <property type="match status" value="1"/>
</dbReference>
<dbReference type="InterPro" id="IPR009027">
    <property type="entry name" value="Ribosomal_bL9/RNase_H1_N"/>
</dbReference>
<protein>
    <recommendedName>
        <fullName evidence="6">50S ribosomal protein L9, chloroplastic</fullName>
    </recommendedName>
</protein>
<feature type="compositionally biased region" description="Polar residues" evidence="7">
    <location>
        <begin position="188"/>
        <end position="197"/>
    </location>
</feature>
<dbReference type="InterPro" id="IPR000244">
    <property type="entry name" value="Ribosomal_bL9"/>
</dbReference>
<evidence type="ECO:0000256" key="4">
    <source>
        <dbReference type="ARBA" id="ARBA00022980"/>
    </source>
</evidence>
<dbReference type="InterPro" id="IPR020069">
    <property type="entry name" value="Ribosomal_bL9_C"/>
</dbReference>
<dbReference type="InterPro" id="IPR036791">
    <property type="entry name" value="Ribosomal_bL9_C_sf"/>
</dbReference>
<evidence type="ECO:0000259" key="8">
    <source>
        <dbReference type="Pfam" id="PF01281"/>
    </source>
</evidence>
<evidence type="ECO:0000313" key="10">
    <source>
        <dbReference type="EMBL" id="KAL1868745.1"/>
    </source>
</evidence>
<evidence type="ECO:0000313" key="11">
    <source>
        <dbReference type="Proteomes" id="UP001583177"/>
    </source>
</evidence>
<dbReference type="InterPro" id="IPR036935">
    <property type="entry name" value="Ribosomal_bL9_N_sf"/>
</dbReference>
<feature type="compositionally biased region" description="Basic and acidic residues" evidence="7">
    <location>
        <begin position="206"/>
        <end position="238"/>
    </location>
</feature>
<evidence type="ECO:0000256" key="7">
    <source>
        <dbReference type="SAM" id="MobiDB-lite"/>
    </source>
</evidence>
<evidence type="ECO:0000259" key="9">
    <source>
        <dbReference type="Pfam" id="PF03948"/>
    </source>
</evidence>
<name>A0ABR3WZ14_9PEZI</name>
<keyword evidence="3" id="KW-0694">RNA-binding</keyword>
<feature type="region of interest" description="Disordered" evidence="7">
    <location>
        <begin position="182"/>
        <end position="238"/>
    </location>
</feature>
<dbReference type="Proteomes" id="UP001583177">
    <property type="component" value="Unassembled WGS sequence"/>
</dbReference>
<evidence type="ECO:0000256" key="5">
    <source>
        <dbReference type="ARBA" id="ARBA00023274"/>
    </source>
</evidence>
<evidence type="ECO:0000256" key="6">
    <source>
        <dbReference type="ARBA" id="ARBA00035427"/>
    </source>
</evidence>
<dbReference type="PANTHER" id="PTHR21368">
    <property type="entry name" value="50S RIBOSOMAL PROTEIN L9"/>
    <property type="match status" value="1"/>
</dbReference>
<feature type="domain" description="Large ribosomal subunit protein bL9 C-terminal" evidence="9">
    <location>
        <begin position="232"/>
        <end position="295"/>
    </location>
</feature>
<evidence type="ECO:0000256" key="3">
    <source>
        <dbReference type="ARBA" id="ARBA00022884"/>
    </source>
</evidence>
<evidence type="ECO:0000256" key="2">
    <source>
        <dbReference type="ARBA" id="ARBA00022730"/>
    </source>
</evidence>
<keyword evidence="2" id="KW-0699">rRNA-binding</keyword>
<keyword evidence="5" id="KW-0687">Ribonucleoprotein</keyword>
<dbReference type="EMBL" id="JAWRVE010000044">
    <property type="protein sequence ID" value="KAL1868745.1"/>
    <property type="molecule type" value="Genomic_DNA"/>
</dbReference>
<gene>
    <name evidence="10" type="ORF">Daus18300_005879</name>
</gene>
<feature type="domain" description="Ribosomal protein L9" evidence="8">
    <location>
        <begin position="47"/>
        <end position="91"/>
    </location>
</feature>
<dbReference type="SUPFAM" id="SSF55658">
    <property type="entry name" value="L9 N-domain-like"/>
    <property type="match status" value="1"/>
</dbReference>
<comment type="caution">
    <text evidence="10">The sequence shown here is derived from an EMBL/GenBank/DDBJ whole genome shotgun (WGS) entry which is preliminary data.</text>
</comment>
<dbReference type="Pfam" id="PF03948">
    <property type="entry name" value="Ribosomal_L9_C"/>
    <property type="match status" value="1"/>
</dbReference>
<reference evidence="10 11" key="1">
    <citation type="journal article" date="2024" name="IMA Fungus">
        <title>IMA Genome - F19 : A genome assembly and annotation guide to empower mycologists, including annotated draft genome sequences of Ceratocystis pirilliformis, Diaporthe australafricana, Fusarium ophioides, Paecilomyces lecythidis, and Sporothrix stenoceras.</title>
        <authorList>
            <person name="Aylward J."/>
            <person name="Wilson A.M."/>
            <person name="Visagie C.M."/>
            <person name="Spraker J."/>
            <person name="Barnes I."/>
            <person name="Buitendag C."/>
            <person name="Ceriani C."/>
            <person name="Del Mar Angel L."/>
            <person name="du Plessis D."/>
            <person name="Fuchs T."/>
            <person name="Gasser K."/>
            <person name="Kramer D."/>
            <person name="Li W."/>
            <person name="Munsamy K."/>
            <person name="Piso A."/>
            <person name="Price J.L."/>
            <person name="Sonnekus B."/>
            <person name="Thomas C."/>
            <person name="van der Nest A."/>
            <person name="van Dijk A."/>
            <person name="van Heerden A."/>
            <person name="van Vuuren N."/>
            <person name="Yilmaz N."/>
            <person name="Duong T.A."/>
            <person name="van der Merwe N.A."/>
            <person name="Wingfield M.J."/>
            <person name="Wingfield B.D."/>
        </authorList>
    </citation>
    <scope>NUCLEOTIDE SEQUENCE [LARGE SCALE GENOMIC DNA]</scope>
    <source>
        <strain evidence="10 11">CMW 18300</strain>
    </source>
</reference>
<accession>A0ABR3WZ14</accession>
<proteinExistence type="inferred from homology"/>
<organism evidence="10 11">
    <name type="scientific">Diaporthe australafricana</name>
    <dbReference type="NCBI Taxonomy" id="127596"/>
    <lineage>
        <taxon>Eukaryota</taxon>
        <taxon>Fungi</taxon>
        <taxon>Dikarya</taxon>
        <taxon>Ascomycota</taxon>
        <taxon>Pezizomycotina</taxon>
        <taxon>Sordariomycetes</taxon>
        <taxon>Sordariomycetidae</taxon>
        <taxon>Diaporthales</taxon>
        <taxon>Diaporthaceae</taxon>
        <taxon>Diaporthe</taxon>
    </lineage>
</organism>
<evidence type="ECO:0000256" key="1">
    <source>
        <dbReference type="ARBA" id="ARBA00010605"/>
    </source>
</evidence>
<dbReference type="Gene3D" id="3.40.5.10">
    <property type="entry name" value="Ribosomal protein L9, N-terminal domain"/>
    <property type="match status" value="1"/>
</dbReference>
<dbReference type="Pfam" id="PF01281">
    <property type="entry name" value="Ribosomal_L9_N"/>
    <property type="match status" value="1"/>
</dbReference>